<organism evidence="2 3">
    <name type="scientific">Rhodofomes roseus</name>
    <dbReference type="NCBI Taxonomy" id="34475"/>
    <lineage>
        <taxon>Eukaryota</taxon>
        <taxon>Fungi</taxon>
        <taxon>Dikarya</taxon>
        <taxon>Basidiomycota</taxon>
        <taxon>Agaricomycotina</taxon>
        <taxon>Agaricomycetes</taxon>
        <taxon>Polyporales</taxon>
        <taxon>Rhodofomes</taxon>
    </lineage>
</organism>
<dbReference type="STRING" id="34475.A0A4Y9XS77"/>
<gene>
    <name evidence="2" type="ORF">EVJ58_g9918</name>
</gene>
<accession>A0A4Y9XS77</accession>
<feature type="region of interest" description="Disordered" evidence="1">
    <location>
        <begin position="1"/>
        <end position="52"/>
    </location>
</feature>
<evidence type="ECO:0000313" key="3">
    <source>
        <dbReference type="Proteomes" id="UP000298390"/>
    </source>
</evidence>
<feature type="compositionally biased region" description="Basic and acidic residues" evidence="1">
    <location>
        <begin position="9"/>
        <end position="18"/>
    </location>
</feature>
<protein>
    <submittedName>
        <fullName evidence="2">Uncharacterized protein</fullName>
    </submittedName>
</protein>
<dbReference type="AlphaFoldDB" id="A0A4Y9XS77"/>
<dbReference type="Proteomes" id="UP000298390">
    <property type="component" value="Unassembled WGS sequence"/>
</dbReference>
<reference evidence="2 3" key="1">
    <citation type="submission" date="2019-01" db="EMBL/GenBank/DDBJ databases">
        <title>Genome sequencing of the rare red list fungi Fomitopsis rosea.</title>
        <authorList>
            <person name="Buettner E."/>
            <person name="Kellner H."/>
        </authorList>
    </citation>
    <scope>NUCLEOTIDE SEQUENCE [LARGE SCALE GENOMIC DNA]</scope>
    <source>
        <strain evidence="2 3">DSM 105464</strain>
    </source>
</reference>
<evidence type="ECO:0000313" key="2">
    <source>
        <dbReference type="EMBL" id="TFY52602.1"/>
    </source>
</evidence>
<dbReference type="EMBL" id="SEKV01000949">
    <property type="protein sequence ID" value="TFY52602.1"/>
    <property type="molecule type" value="Genomic_DNA"/>
</dbReference>
<feature type="non-terminal residue" evidence="2">
    <location>
        <position position="209"/>
    </location>
</feature>
<sequence length="209" mass="23800">MKPAPHQRLQPERTDVSKWEASGQRGQPAFSCEGVEDDKCEPDERQENGGAKETGLGLFVGLITLDKEDDKCNSESEVVLAEDRDALARALELDADEELLAFYGNDVLAAYKRVDRRVKPVPGVFPEDARVEQRFPEDPLASLAPLTMHPPDFKPGKRLTRERLDEININSQGFLWPEEEKLFEHILRLNENALAFEESQRGTFREDYF</sequence>
<comment type="caution">
    <text evidence="2">The sequence shown here is derived from an EMBL/GenBank/DDBJ whole genome shotgun (WGS) entry which is preliminary data.</text>
</comment>
<name>A0A4Y9XS77_9APHY</name>
<evidence type="ECO:0000256" key="1">
    <source>
        <dbReference type="SAM" id="MobiDB-lite"/>
    </source>
</evidence>
<proteinExistence type="predicted"/>